<organism evidence="1 2">
    <name type="scientific">Paraconiothyrium brasiliense</name>
    <dbReference type="NCBI Taxonomy" id="300254"/>
    <lineage>
        <taxon>Eukaryota</taxon>
        <taxon>Fungi</taxon>
        <taxon>Dikarya</taxon>
        <taxon>Ascomycota</taxon>
        <taxon>Pezizomycotina</taxon>
        <taxon>Dothideomycetes</taxon>
        <taxon>Pleosporomycetidae</taxon>
        <taxon>Pleosporales</taxon>
        <taxon>Massarineae</taxon>
        <taxon>Didymosphaeriaceae</taxon>
        <taxon>Paraconiothyrium</taxon>
    </lineage>
</organism>
<dbReference type="EMBL" id="JAKJXO020000011">
    <property type="protein sequence ID" value="KAL1598994.1"/>
    <property type="molecule type" value="Genomic_DNA"/>
</dbReference>
<proteinExistence type="predicted"/>
<sequence>MRSSEFNMFSTGKNKAHSARKRMLSNIYSKSVITASPALLAQVSIIIYDRLLPRLASICSNKEQGLFNIGPLLNAATMDIVSGYIFGLKSSSNLINDPKQLSWFLDLYNSRRSFNFWPQELPALTSFVKKWFKYRLVPQWVDKANKGIEDWTKCMCENAAMVMSQGISNIADTPVVYEQLSAALSKEAMKDGDDGKDRTLLAASEVLDQIAAGFDVSPSAMLCYAFR</sequence>
<dbReference type="Gene3D" id="1.10.630.10">
    <property type="entry name" value="Cytochrome P450"/>
    <property type="match status" value="1"/>
</dbReference>
<evidence type="ECO:0000313" key="2">
    <source>
        <dbReference type="Proteomes" id="UP001521785"/>
    </source>
</evidence>
<dbReference type="InterPro" id="IPR036396">
    <property type="entry name" value="Cyt_P450_sf"/>
</dbReference>
<keyword evidence="2" id="KW-1185">Reference proteome</keyword>
<dbReference type="SUPFAM" id="SSF48264">
    <property type="entry name" value="Cytochrome P450"/>
    <property type="match status" value="1"/>
</dbReference>
<comment type="caution">
    <text evidence="1">The sequence shown here is derived from an EMBL/GenBank/DDBJ whole genome shotgun (WGS) entry which is preliminary data.</text>
</comment>
<gene>
    <name evidence="1" type="ORF">SLS60_008140</name>
</gene>
<protein>
    <recommendedName>
        <fullName evidence="3">Cytochrome P450</fullName>
    </recommendedName>
</protein>
<evidence type="ECO:0000313" key="1">
    <source>
        <dbReference type="EMBL" id="KAL1598994.1"/>
    </source>
</evidence>
<reference evidence="1 2" key="1">
    <citation type="submission" date="2024-02" db="EMBL/GenBank/DDBJ databases">
        <title>De novo assembly and annotation of 12 fungi associated with fruit tree decline syndrome in Ontario, Canada.</title>
        <authorList>
            <person name="Sulman M."/>
            <person name="Ellouze W."/>
            <person name="Ilyukhin E."/>
        </authorList>
    </citation>
    <scope>NUCLEOTIDE SEQUENCE [LARGE SCALE GENOMIC DNA]</scope>
    <source>
        <strain evidence="1 2">M42-189</strain>
    </source>
</reference>
<dbReference type="Proteomes" id="UP001521785">
    <property type="component" value="Unassembled WGS sequence"/>
</dbReference>
<name>A0ABR3R4C8_9PLEO</name>
<accession>A0ABR3R4C8</accession>
<evidence type="ECO:0008006" key="3">
    <source>
        <dbReference type="Google" id="ProtNLM"/>
    </source>
</evidence>